<dbReference type="InterPro" id="IPR050238">
    <property type="entry name" value="DNA_Rep/Repair_Clamp_Loader"/>
</dbReference>
<dbReference type="PANTHER" id="PTHR11669">
    <property type="entry name" value="REPLICATION FACTOR C / DNA POLYMERASE III GAMMA-TAU SUBUNIT"/>
    <property type="match status" value="1"/>
</dbReference>
<keyword evidence="3" id="KW-0067">ATP-binding</keyword>
<dbReference type="SUPFAM" id="SSF52540">
    <property type="entry name" value="P-loop containing nucleoside triphosphate hydrolases"/>
    <property type="match status" value="1"/>
</dbReference>
<dbReference type="GO" id="GO:0005663">
    <property type="term" value="C:DNA replication factor C complex"/>
    <property type="evidence" value="ECO:0007669"/>
    <property type="project" value="TreeGrafter"/>
</dbReference>
<name>A0A6C0BGU0_9ZZZZ</name>
<protein>
    <recommendedName>
        <fullName evidence="5">ATPase domain containing protein</fullName>
    </recommendedName>
</protein>
<keyword evidence="1" id="KW-0235">DNA replication</keyword>
<evidence type="ECO:0000313" key="4">
    <source>
        <dbReference type="EMBL" id="QHS91565.1"/>
    </source>
</evidence>
<dbReference type="PANTHER" id="PTHR11669:SF20">
    <property type="entry name" value="REPLICATION FACTOR C SUBUNIT 4"/>
    <property type="match status" value="1"/>
</dbReference>
<dbReference type="GO" id="GO:0005524">
    <property type="term" value="F:ATP binding"/>
    <property type="evidence" value="ECO:0007669"/>
    <property type="project" value="UniProtKB-KW"/>
</dbReference>
<dbReference type="GO" id="GO:0003689">
    <property type="term" value="F:DNA clamp loader activity"/>
    <property type="evidence" value="ECO:0007669"/>
    <property type="project" value="TreeGrafter"/>
</dbReference>
<accession>A0A6C0BGU0</accession>
<dbReference type="InterPro" id="IPR027417">
    <property type="entry name" value="P-loop_NTPase"/>
</dbReference>
<dbReference type="EMBL" id="MN739162">
    <property type="protein sequence ID" value="QHS91565.1"/>
    <property type="molecule type" value="Genomic_DNA"/>
</dbReference>
<dbReference type="AlphaFoldDB" id="A0A6C0BGU0"/>
<dbReference type="GO" id="GO:0006261">
    <property type="term" value="P:DNA-templated DNA replication"/>
    <property type="evidence" value="ECO:0007669"/>
    <property type="project" value="TreeGrafter"/>
</dbReference>
<dbReference type="GO" id="GO:0006281">
    <property type="term" value="P:DNA repair"/>
    <property type="evidence" value="ECO:0007669"/>
    <property type="project" value="TreeGrafter"/>
</dbReference>
<evidence type="ECO:0000256" key="3">
    <source>
        <dbReference type="ARBA" id="ARBA00022840"/>
    </source>
</evidence>
<evidence type="ECO:0000256" key="2">
    <source>
        <dbReference type="ARBA" id="ARBA00022741"/>
    </source>
</evidence>
<proteinExistence type="predicted"/>
<reference evidence="4" key="1">
    <citation type="journal article" date="2020" name="Nature">
        <title>Giant virus diversity and host interactions through global metagenomics.</title>
        <authorList>
            <person name="Schulz F."/>
            <person name="Roux S."/>
            <person name="Paez-Espino D."/>
            <person name="Jungbluth S."/>
            <person name="Walsh D.A."/>
            <person name="Denef V.J."/>
            <person name="McMahon K.D."/>
            <person name="Konstantinidis K.T."/>
            <person name="Eloe-Fadrosh E.A."/>
            <person name="Kyrpides N.C."/>
            <person name="Woyke T."/>
        </authorList>
    </citation>
    <scope>NUCLEOTIDE SEQUENCE</scope>
    <source>
        <strain evidence="4">GVMAG-M-3300013006-15</strain>
    </source>
</reference>
<keyword evidence="2" id="KW-0547">Nucleotide-binding</keyword>
<dbReference type="Gene3D" id="3.40.50.300">
    <property type="entry name" value="P-loop containing nucleotide triphosphate hydrolases"/>
    <property type="match status" value="1"/>
</dbReference>
<evidence type="ECO:0000256" key="1">
    <source>
        <dbReference type="ARBA" id="ARBA00022705"/>
    </source>
</evidence>
<sequence length="281" mass="31566">MNTKANDPSAPRSYKDLVGNGVTYDKWASTVASSKATHVLWVGPVGIGKSAFWRLVIPQNQLLIINCYADAGLREQRDSIKHFIRLSSGSMQSNSVIRYILFEHAEVLSDDAQAFLRRMLEVYANSIFCIFEVRDATAITDPISSRCQIVQLSPLERHEIEYELHRRIPSLPALMIRSISRYANGNMRWALLQGFGAAAGFQAGQLCLDPPTLENNNLRTIVEWEIALHDKGFDPRIGLLTVLPQYSMELWRKIMETPGGVHTRSQTILMTLEGLAPPVRS</sequence>
<evidence type="ECO:0008006" key="5">
    <source>
        <dbReference type="Google" id="ProtNLM"/>
    </source>
</evidence>
<organism evidence="4">
    <name type="scientific">viral metagenome</name>
    <dbReference type="NCBI Taxonomy" id="1070528"/>
    <lineage>
        <taxon>unclassified sequences</taxon>
        <taxon>metagenomes</taxon>
        <taxon>organismal metagenomes</taxon>
    </lineage>
</organism>